<keyword evidence="3" id="KW-0687">Ribonucleoprotein</keyword>
<keyword evidence="2" id="KW-0689">Ribosomal protein</keyword>
<dbReference type="InterPro" id="IPR026569">
    <property type="entry name" value="Ribosomal_bL28"/>
</dbReference>
<dbReference type="PANTHER" id="PTHR13528">
    <property type="entry name" value="39S RIBOSOMAL PROTEIN L28, MITOCHONDRIAL"/>
    <property type="match status" value="1"/>
</dbReference>
<proteinExistence type="inferred from homology"/>
<dbReference type="STRING" id="568069.A0A1J1IPX5"/>
<evidence type="ECO:0000256" key="2">
    <source>
        <dbReference type="ARBA" id="ARBA00022980"/>
    </source>
</evidence>
<dbReference type="PANTHER" id="PTHR13528:SF2">
    <property type="entry name" value="LARGE RIBOSOMAL SUBUNIT PROTEIN BL28M"/>
    <property type="match status" value="1"/>
</dbReference>
<evidence type="ECO:0000256" key="4">
    <source>
        <dbReference type="ARBA" id="ARBA00035269"/>
    </source>
</evidence>
<evidence type="ECO:0000256" key="3">
    <source>
        <dbReference type="ARBA" id="ARBA00023274"/>
    </source>
</evidence>
<organism evidence="6 7">
    <name type="scientific">Clunio marinus</name>
    <dbReference type="NCBI Taxonomy" id="568069"/>
    <lineage>
        <taxon>Eukaryota</taxon>
        <taxon>Metazoa</taxon>
        <taxon>Ecdysozoa</taxon>
        <taxon>Arthropoda</taxon>
        <taxon>Hexapoda</taxon>
        <taxon>Insecta</taxon>
        <taxon>Pterygota</taxon>
        <taxon>Neoptera</taxon>
        <taxon>Endopterygota</taxon>
        <taxon>Diptera</taxon>
        <taxon>Nematocera</taxon>
        <taxon>Chironomoidea</taxon>
        <taxon>Chironomidae</taxon>
        <taxon>Clunio</taxon>
    </lineage>
</organism>
<protein>
    <recommendedName>
        <fullName evidence="4">Large ribosomal subunit protein bL28m</fullName>
    </recommendedName>
    <alternativeName>
        <fullName evidence="5">39S ribosomal protein L28, mitochondrial</fullName>
    </alternativeName>
</protein>
<dbReference type="EMBL" id="CVRI01000054">
    <property type="protein sequence ID" value="CRL00553.1"/>
    <property type="molecule type" value="Genomic_DNA"/>
</dbReference>
<sequence>MAQYTSQGANFLRGYQKANYLSVGKSKGLPDAYLKFLKEWKVTTPAAVHYIPKEGRYQRNIRTGIVTPVQNRPIPLKRVPEEDVGMWGGEAIIKGFQKRHPTKRRVPHFWVPTLKRSVVRSEILNEFFSMTVTDRTIRLILSNNGFDHYLLKTMACDLYSLLALKMKQRMLTSLLNGCPEWEHDPKRQEEIKKEFNKYLDDYTPEEIEWYGLTWEEAIEKTNKIQALNNPIVPHKIIFRERLLEQLREAGISEAQETTGESLSWMKKINPFSKKET</sequence>
<dbReference type="Proteomes" id="UP000183832">
    <property type="component" value="Unassembled WGS sequence"/>
</dbReference>
<keyword evidence="7" id="KW-1185">Reference proteome</keyword>
<name>A0A1J1IPX5_9DIPT</name>
<dbReference type="GO" id="GO:0005762">
    <property type="term" value="C:mitochondrial large ribosomal subunit"/>
    <property type="evidence" value="ECO:0007669"/>
    <property type="project" value="TreeGrafter"/>
</dbReference>
<accession>A0A1J1IPX5</accession>
<dbReference type="OrthoDB" id="361870at2759"/>
<dbReference type="AlphaFoldDB" id="A0A1J1IPX5"/>
<dbReference type="InterPro" id="IPR034704">
    <property type="entry name" value="Ribosomal_bL28/bL31-like_sf"/>
</dbReference>
<dbReference type="GO" id="GO:0003735">
    <property type="term" value="F:structural constituent of ribosome"/>
    <property type="evidence" value="ECO:0007669"/>
    <property type="project" value="InterPro"/>
</dbReference>
<gene>
    <name evidence="6" type="ORF">CLUMA_CG013813</name>
</gene>
<evidence type="ECO:0000313" key="6">
    <source>
        <dbReference type="EMBL" id="CRL00553.1"/>
    </source>
</evidence>
<evidence type="ECO:0000256" key="5">
    <source>
        <dbReference type="ARBA" id="ARBA00035538"/>
    </source>
</evidence>
<evidence type="ECO:0000256" key="1">
    <source>
        <dbReference type="ARBA" id="ARBA00008760"/>
    </source>
</evidence>
<reference evidence="6 7" key="1">
    <citation type="submission" date="2015-04" db="EMBL/GenBank/DDBJ databases">
        <authorList>
            <person name="Syromyatnikov M.Y."/>
            <person name="Popov V.N."/>
        </authorList>
    </citation>
    <scope>NUCLEOTIDE SEQUENCE [LARGE SCALE GENOMIC DNA]</scope>
</reference>
<evidence type="ECO:0000313" key="7">
    <source>
        <dbReference type="Proteomes" id="UP000183832"/>
    </source>
</evidence>
<dbReference type="SUPFAM" id="SSF143800">
    <property type="entry name" value="L28p-like"/>
    <property type="match status" value="1"/>
</dbReference>
<comment type="similarity">
    <text evidence="1">Belongs to the bacterial ribosomal protein bL28 family.</text>
</comment>